<dbReference type="SUPFAM" id="SSF52540">
    <property type="entry name" value="P-loop containing nucleoside triphosphate hydrolases"/>
    <property type="match status" value="1"/>
</dbReference>
<sequence>MLLRVILKNFLSFDDEVQFDMFPNTKKTSLTDHISLSAGKLPVLKMAALYGANGAGKSNLMKGIEFVKLLTTKRGVITQSNVSRFFYALRKDAGSCPIELALEFVTKDGQPFIYSVSISQNGIESETLKLSGLGFEPNVDVFVRQNDGLVLAQKPSDEIEQMIKNWLERNPFDSLLTINNEFPVLQDSNVNAAQRWFDEELIVIGLHSFSPTLINIFRNNEPIKMFVSSLFAAIDLGISEVKVQTENFDDWIRSHSSTELPMEKLENLSSGGVCELINFRNTKEINEENGVRKISQMLFEQFGKDNFSCDMDIVAQSDGTVRLLSLVPAFYYAMKEGRTVLIDELDHSIHPHLVRGLVRFFSRQKTNGQLIFTTHQTCLLNKDFIRTDEVWLVEKRDGSSRMYSLNDYKIHKTINLENGYMEGRYGAIPFIGELNM</sequence>
<organism evidence="2 3">
    <name type="scientific">Prevotella pallens</name>
    <dbReference type="NCBI Taxonomy" id="60133"/>
    <lineage>
        <taxon>Bacteria</taxon>
        <taxon>Pseudomonadati</taxon>
        <taxon>Bacteroidota</taxon>
        <taxon>Bacteroidia</taxon>
        <taxon>Bacteroidales</taxon>
        <taxon>Prevotellaceae</taxon>
        <taxon>Prevotella</taxon>
    </lineage>
</organism>
<feature type="domain" description="ATPase AAA-type core" evidence="1">
    <location>
        <begin position="47"/>
        <end position="380"/>
    </location>
</feature>
<dbReference type="GO" id="GO:0005524">
    <property type="term" value="F:ATP binding"/>
    <property type="evidence" value="ECO:0007669"/>
    <property type="project" value="InterPro"/>
</dbReference>
<dbReference type="GO" id="GO:0016887">
    <property type="term" value="F:ATP hydrolysis activity"/>
    <property type="evidence" value="ECO:0007669"/>
    <property type="project" value="InterPro"/>
</dbReference>
<dbReference type="Pfam" id="PF13304">
    <property type="entry name" value="AAA_21"/>
    <property type="match status" value="1"/>
</dbReference>
<dbReference type="AlphaFoldDB" id="A0A379G9W7"/>
<dbReference type="Gene3D" id="3.40.50.300">
    <property type="entry name" value="P-loop containing nucleotide triphosphate hydrolases"/>
    <property type="match status" value="1"/>
</dbReference>
<evidence type="ECO:0000259" key="1">
    <source>
        <dbReference type="Pfam" id="PF13304"/>
    </source>
</evidence>
<dbReference type="PANTHER" id="PTHR40396:SF1">
    <property type="entry name" value="ATPASE AAA-TYPE CORE DOMAIN-CONTAINING PROTEIN"/>
    <property type="match status" value="1"/>
</dbReference>
<accession>A0A379G9W7</accession>
<name>A0A379G9W7_9BACT</name>
<dbReference type="PANTHER" id="PTHR40396">
    <property type="entry name" value="ATPASE-LIKE PROTEIN"/>
    <property type="match status" value="1"/>
</dbReference>
<gene>
    <name evidence="2" type="ORF">NCTC13043_02241</name>
</gene>
<protein>
    <submittedName>
        <fullName evidence="2">Predicted ATPase</fullName>
    </submittedName>
</protein>
<proteinExistence type="predicted"/>
<dbReference type="InterPro" id="IPR027417">
    <property type="entry name" value="P-loop_NTPase"/>
</dbReference>
<evidence type="ECO:0000313" key="3">
    <source>
        <dbReference type="Proteomes" id="UP000254235"/>
    </source>
</evidence>
<dbReference type="Proteomes" id="UP000254235">
    <property type="component" value="Unassembled WGS sequence"/>
</dbReference>
<dbReference type="OrthoDB" id="9809324at2"/>
<evidence type="ECO:0000313" key="2">
    <source>
        <dbReference type="EMBL" id="SUC37745.1"/>
    </source>
</evidence>
<dbReference type="RefSeq" id="WP_115084126.1">
    <property type="nucleotide sequence ID" value="NZ_UGTP01000003.1"/>
</dbReference>
<dbReference type="EMBL" id="UGTP01000003">
    <property type="protein sequence ID" value="SUC37745.1"/>
    <property type="molecule type" value="Genomic_DNA"/>
</dbReference>
<dbReference type="GeneID" id="78571861"/>
<reference evidence="2 3" key="1">
    <citation type="submission" date="2018-06" db="EMBL/GenBank/DDBJ databases">
        <authorList>
            <consortium name="Pathogen Informatics"/>
            <person name="Doyle S."/>
        </authorList>
    </citation>
    <scope>NUCLEOTIDE SEQUENCE [LARGE SCALE GENOMIC DNA]</scope>
    <source>
        <strain evidence="2 3">NCTC13043</strain>
    </source>
</reference>
<dbReference type="InterPro" id="IPR003959">
    <property type="entry name" value="ATPase_AAA_core"/>
</dbReference>